<keyword evidence="3" id="KW-1185">Reference proteome</keyword>
<reference evidence="2" key="1">
    <citation type="submission" date="2021-06" db="EMBL/GenBank/DDBJ databases">
        <authorList>
            <person name="Kallberg Y."/>
            <person name="Tangrot J."/>
            <person name="Rosling A."/>
        </authorList>
    </citation>
    <scope>NUCLEOTIDE SEQUENCE</scope>
    <source>
        <strain evidence="2">AZ414A</strain>
    </source>
</reference>
<proteinExistence type="predicted"/>
<keyword evidence="1" id="KW-0732">Signal</keyword>
<organism evidence="2 3">
    <name type="scientific">Diversispora eburnea</name>
    <dbReference type="NCBI Taxonomy" id="1213867"/>
    <lineage>
        <taxon>Eukaryota</taxon>
        <taxon>Fungi</taxon>
        <taxon>Fungi incertae sedis</taxon>
        <taxon>Mucoromycota</taxon>
        <taxon>Glomeromycotina</taxon>
        <taxon>Glomeromycetes</taxon>
        <taxon>Diversisporales</taxon>
        <taxon>Diversisporaceae</taxon>
        <taxon>Diversispora</taxon>
    </lineage>
</organism>
<dbReference type="AlphaFoldDB" id="A0A9N9GWJ7"/>
<dbReference type="Proteomes" id="UP000789706">
    <property type="component" value="Unassembled WGS sequence"/>
</dbReference>
<feature type="non-terminal residue" evidence="2">
    <location>
        <position position="234"/>
    </location>
</feature>
<comment type="caution">
    <text evidence="2">The sequence shown here is derived from an EMBL/GenBank/DDBJ whole genome shotgun (WGS) entry which is preliminary data.</text>
</comment>
<evidence type="ECO:0000313" key="3">
    <source>
        <dbReference type="Proteomes" id="UP000789706"/>
    </source>
</evidence>
<protein>
    <submittedName>
        <fullName evidence="2">71_t:CDS:1</fullName>
    </submittedName>
</protein>
<gene>
    <name evidence="2" type="ORF">DEBURN_LOCUS10928</name>
</gene>
<sequence length="234" mass="26438">MTAFGNLSRLLFMTLQVTLRPTISSTTHGPHSSTEAINQILNGSQSEIILSVNITDPVNKLGTPNFTHLDKSIAEQAEGDPKGSWPPEPTNITYTATATELQKLLQEGVILKKIHQTLECNQEDNSFINNFIHTSMELEKHSKDPREKVYHKLIREVFNIKILYKASKRDGHMTQAEFYKNRIEKCIHEFLSHIGGGKKEWLSRGAVKALRLSTTSQKILDLLDMAEYKGLKIP</sequence>
<accession>A0A9N9GWJ7</accession>
<evidence type="ECO:0000256" key="1">
    <source>
        <dbReference type="SAM" id="SignalP"/>
    </source>
</evidence>
<evidence type="ECO:0000313" key="2">
    <source>
        <dbReference type="EMBL" id="CAG8634905.1"/>
    </source>
</evidence>
<dbReference type="EMBL" id="CAJVPK010004223">
    <property type="protein sequence ID" value="CAG8634905.1"/>
    <property type="molecule type" value="Genomic_DNA"/>
</dbReference>
<dbReference type="OrthoDB" id="2355712at2759"/>
<feature type="signal peptide" evidence="1">
    <location>
        <begin position="1"/>
        <end position="25"/>
    </location>
</feature>
<name>A0A9N9GWJ7_9GLOM</name>
<feature type="chain" id="PRO_5040463015" evidence="1">
    <location>
        <begin position="26"/>
        <end position="234"/>
    </location>
</feature>